<keyword evidence="3 5" id="KW-0238">DNA-binding</keyword>
<evidence type="ECO:0000259" key="7">
    <source>
        <dbReference type="PROSITE" id="PS51900"/>
    </source>
</evidence>
<dbReference type="InterPro" id="IPR013762">
    <property type="entry name" value="Integrase-like_cat_sf"/>
</dbReference>
<dbReference type="InterPro" id="IPR053876">
    <property type="entry name" value="Phage_int_M"/>
</dbReference>
<keyword evidence="2" id="KW-0229">DNA integration</keyword>
<evidence type="ECO:0000256" key="4">
    <source>
        <dbReference type="ARBA" id="ARBA00023172"/>
    </source>
</evidence>
<organism evidence="8 9">
    <name type="scientific">Brevundimonas vitisensis</name>
    <dbReference type="NCBI Taxonomy" id="2800818"/>
    <lineage>
        <taxon>Bacteria</taxon>
        <taxon>Pseudomonadati</taxon>
        <taxon>Pseudomonadota</taxon>
        <taxon>Alphaproteobacteria</taxon>
        <taxon>Caulobacterales</taxon>
        <taxon>Caulobacteraceae</taxon>
        <taxon>Brevundimonas</taxon>
    </lineage>
</organism>
<evidence type="ECO:0000313" key="9">
    <source>
        <dbReference type="Proteomes" id="UP000595448"/>
    </source>
</evidence>
<feature type="domain" description="Tyr recombinase" evidence="6">
    <location>
        <begin position="227"/>
        <end position="405"/>
    </location>
</feature>
<evidence type="ECO:0000256" key="1">
    <source>
        <dbReference type="ARBA" id="ARBA00008857"/>
    </source>
</evidence>
<dbReference type="InterPro" id="IPR050808">
    <property type="entry name" value="Phage_Integrase"/>
</dbReference>
<keyword evidence="9" id="KW-1185">Reference proteome</keyword>
<dbReference type="SUPFAM" id="SSF56349">
    <property type="entry name" value="DNA breaking-rejoining enzymes"/>
    <property type="match status" value="1"/>
</dbReference>
<gene>
    <name evidence="8" type="ORF">JIP62_00040</name>
</gene>
<sequence>MSILISNHPTASTPRVGTEVGTGLARQLHRLAPRAAITTATAGRYADGGGLYLVVATSGSRKWVFRFRWKGRLSDMGLGSASVVPLSRARERAAEARLKLAEGINPLAAKRAARSIPTFGQFADDLVESVKSQWRNEKHQKQFQSTLERHAADLRPLRLDDIETAHVLDALKPIWASNPETASRVRGRIERVLDAAKAKGYRSGENPARWKGHLDQLLPKRAQLTRGHHAALPFSDVPAFIQDLRSRPGMSALALEFTILTAARSGEVRGATWREIDLEKRVWTVPADRMKAGREHRVPISKRAAEILGQVALLAGDDAEAFLFPGPKGARTSLSDAAFSALLKRMGKDGVLTPHGFRSSFRDWAGETTTFPRDVAEMCLAHAVGDMTERAYRRGDALSKRRELIDAWSLYCEGGASKLVDDAEADQ</sequence>
<proteinExistence type="inferred from homology"/>
<dbReference type="PANTHER" id="PTHR30629">
    <property type="entry name" value="PROPHAGE INTEGRASE"/>
    <property type="match status" value="1"/>
</dbReference>
<dbReference type="InterPro" id="IPR025166">
    <property type="entry name" value="Integrase_DNA_bind_dom"/>
</dbReference>
<dbReference type="Pfam" id="PF00589">
    <property type="entry name" value="Phage_integrase"/>
    <property type="match status" value="1"/>
</dbReference>
<dbReference type="PROSITE" id="PS51900">
    <property type="entry name" value="CB"/>
    <property type="match status" value="1"/>
</dbReference>
<dbReference type="Pfam" id="PF22022">
    <property type="entry name" value="Phage_int_M"/>
    <property type="match status" value="1"/>
</dbReference>
<dbReference type="InterPro" id="IPR010998">
    <property type="entry name" value="Integrase_recombinase_N"/>
</dbReference>
<dbReference type="InterPro" id="IPR044068">
    <property type="entry name" value="CB"/>
</dbReference>
<keyword evidence="4" id="KW-0233">DNA recombination</keyword>
<dbReference type="EMBL" id="CP067977">
    <property type="protein sequence ID" value="QQQ18589.1"/>
    <property type="molecule type" value="Genomic_DNA"/>
</dbReference>
<evidence type="ECO:0000259" key="6">
    <source>
        <dbReference type="PROSITE" id="PS51898"/>
    </source>
</evidence>
<dbReference type="CDD" id="cd00801">
    <property type="entry name" value="INT_P4_C"/>
    <property type="match status" value="1"/>
</dbReference>
<dbReference type="PANTHER" id="PTHR30629:SF2">
    <property type="entry name" value="PROPHAGE INTEGRASE INTS-RELATED"/>
    <property type="match status" value="1"/>
</dbReference>
<protein>
    <submittedName>
        <fullName evidence="8">Tyrosine-type recombinase/integrase</fullName>
    </submittedName>
</protein>
<feature type="domain" description="Core-binding (CB)" evidence="7">
    <location>
        <begin position="117"/>
        <end position="197"/>
    </location>
</feature>
<evidence type="ECO:0000313" key="8">
    <source>
        <dbReference type="EMBL" id="QQQ18589.1"/>
    </source>
</evidence>
<dbReference type="InterPro" id="IPR002104">
    <property type="entry name" value="Integrase_catalytic"/>
</dbReference>
<dbReference type="InterPro" id="IPR038488">
    <property type="entry name" value="Integrase_DNA-bd_sf"/>
</dbReference>
<dbReference type="Gene3D" id="1.10.150.130">
    <property type="match status" value="1"/>
</dbReference>
<dbReference type="PROSITE" id="PS51898">
    <property type="entry name" value="TYR_RECOMBINASE"/>
    <property type="match status" value="1"/>
</dbReference>
<dbReference type="Gene3D" id="1.10.443.10">
    <property type="entry name" value="Intergrase catalytic core"/>
    <property type="match status" value="1"/>
</dbReference>
<dbReference type="Proteomes" id="UP000595448">
    <property type="component" value="Chromosome"/>
</dbReference>
<accession>A0ABX7BLX9</accession>
<name>A0ABX7BLX9_9CAUL</name>
<reference evidence="8 9" key="1">
    <citation type="submission" date="2021-01" db="EMBL/GenBank/DDBJ databases">
        <title>Brevundimonas vitis sp. nov., an bacterium isolated from grape (Vitis vinifera).</title>
        <authorList>
            <person name="Jiang L."/>
            <person name="Lee J."/>
        </authorList>
    </citation>
    <scope>NUCLEOTIDE SEQUENCE [LARGE SCALE GENOMIC DNA]</scope>
    <source>
        <strain evidence="8 9">GRTSA-9</strain>
    </source>
</reference>
<dbReference type="Pfam" id="PF13356">
    <property type="entry name" value="Arm-DNA-bind_3"/>
    <property type="match status" value="1"/>
</dbReference>
<evidence type="ECO:0000256" key="5">
    <source>
        <dbReference type="PROSITE-ProRule" id="PRU01248"/>
    </source>
</evidence>
<evidence type="ECO:0000256" key="3">
    <source>
        <dbReference type="ARBA" id="ARBA00023125"/>
    </source>
</evidence>
<comment type="similarity">
    <text evidence="1">Belongs to the 'phage' integrase family.</text>
</comment>
<dbReference type="RefSeq" id="WP_201102959.1">
    <property type="nucleotide sequence ID" value="NZ_CP067977.1"/>
</dbReference>
<dbReference type="InterPro" id="IPR011010">
    <property type="entry name" value="DNA_brk_join_enz"/>
</dbReference>
<dbReference type="Gene3D" id="3.30.160.390">
    <property type="entry name" value="Integrase, DNA-binding domain"/>
    <property type="match status" value="1"/>
</dbReference>
<evidence type="ECO:0000256" key="2">
    <source>
        <dbReference type="ARBA" id="ARBA00022908"/>
    </source>
</evidence>